<organism evidence="1 2">
    <name type="scientific">Paenibacillus lutrae</name>
    <dbReference type="NCBI Taxonomy" id="2078573"/>
    <lineage>
        <taxon>Bacteria</taxon>
        <taxon>Bacillati</taxon>
        <taxon>Bacillota</taxon>
        <taxon>Bacilli</taxon>
        <taxon>Bacillales</taxon>
        <taxon>Paenibacillaceae</taxon>
        <taxon>Paenibacillus</taxon>
    </lineage>
</organism>
<proteinExistence type="predicted"/>
<keyword evidence="2" id="KW-1185">Reference proteome</keyword>
<comment type="caution">
    <text evidence="1">The sequence shown here is derived from an EMBL/GenBank/DDBJ whole genome shotgun (WGS) entry which is preliminary data.</text>
</comment>
<sequence>MRHSERFVCLGSPVHADETRSAAVCRAPSGEERLVITARGYVLIVDAGSGRCTQLAFPDGHLDYPFACMSSESGLLYTGAGKKIMVLDPFRERFIYWAEPAPDEEIAGFAFAEDAGGHVYFTTYPGCELFRMDPVSMECSRLTRLHTRQKYAMSLAAGKDGWVYAGIGTAEAGVAAYCLADGTLLHWQGEGLTETVRGSGQVRTGSDGHVYASLPALGESGPEDPCSADWFRLQDGRAAEPAAESTTHVSSAYKGTGYHKLHRDLSGGRSITGYQLSDGELVIREPDGSQTVVPLAYQGNGAALSPMTGGPDGMLYGTSNHPLHLYRYDPQQRKLVNLGGKLVENGGGGNICAYAVQGPYLIGAAYAGGFVHRLDTRLPLESGSSPGRNPVLLLADERIHRPRCAVAHPGGEHVLIGGFPGYGAVGGGLVELNVHQETWTVYEDHEIVPSQSTLCLGTLSSGDVIGGSSIETPGGADPAAKEAALYRLDWRQRRVSERWTPVPGAREISLLLVDASDRVHALTSDSVYFVFDPSRGLVLHRQDLSEWGGIVRQGLILIRDGHGQEQIIGLLSRGIFKVQTDSMKPQLVSLLPDEATSGLAFMEGRLYFGCGSQLWSYFMEEGDSRDEL</sequence>
<accession>A0A7X3JY66</accession>
<dbReference type="InterPro" id="IPR011041">
    <property type="entry name" value="Quinoprot_gluc/sorb_DH_b-prop"/>
</dbReference>
<protein>
    <submittedName>
        <fullName evidence="1">Uncharacterized protein</fullName>
    </submittedName>
</protein>
<dbReference type="SUPFAM" id="SSF50952">
    <property type="entry name" value="Soluble quinoprotein glucose dehydrogenase"/>
    <property type="match status" value="1"/>
</dbReference>
<reference evidence="1 2" key="1">
    <citation type="journal article" date="2019" name="Microorganisms">
        <title>Paenibacillus lutrae sp. nov., A Chitinolytic Species Isolated from A River Otter in Castril Natural Park, Granada, Spain.</title>
        <authorList>
            <person name="Rodriguez M."/>
            <person name="Reina J.C."/>
            <person name="Bejar V."/>
            <person name="Llamas I."/>
        </authorList>
    </citation>
    <scope>NUCLEOTIDE SEQUENCE [LARGE SCALE GENOMIC DNA]</scope>
    <source>
        <strain evidence="1 2">N10</strain>
    </source>
</reference>
<name>A0A7X3JY66_9BACL</name>
<dbReference type="Proteomes" id="UP000490800">
    <property type="component" value="Unassembled WGS sequence"/>
</dbReference>
<dbReference type="AlphaFoldDB" id="A0A7X3JY66"/>
<dbReference type="RefSeq" id="WP_157333034.1">
    <property type="nucleotide sequence ID" value="NZ_RHLK01000002.1"/>
</dbReference>
<dbReference type="OrthoDB" id="2488082at2"/>
<evidence type="ECO:0000313" key="2">
    <source>
        <dbReference type="Proteomes" id="UP000490800"/>
    </source>
</evidence>
<gene>
    <name evidence="1" type="ORF">EDM21_03685</name>
</gene>
<evidence type="ECO:0000313" key="1">
    <source>
        <dbReference type="EMBL" id="MVO98644.1"/>
    </source>
</evidence>
<dbReference type="EMBL" id="RHLK01000002">
    <property type="protein sequence ID" value="MVO98644.1"/>
    <property type="molecule type" value="Genomic_DNA"/>
</dbReference>